<sequence length="127" mass="14611">MRILCSRWPERRKFRHAWLGRRGPCDAPPPFFPLAMSWSEARVTFQGQRWRGGRLGGVKADPGAQPTATQVWKRRRVRGQDLRGAKGMELGRTPSLDTMQGERDSYQILLQVKLAFPPSPQIEERKL</sequence>
<evidence type="ECO:0000313" key="1">
    <source>
        <dbReference type="EMBL" id="CAI9713363.1"/>
    </source>
</evidence>
<gene>
    <name evidence="1" type="ORF">MRATA1EN3_LOCUS24576</name>
</gene>
<organism evidence="1 2">
    <name type="scientific">Rangifer tarandus platyrhynchus</name>
    <name type="common">Svalbard reindeer</name>
    <dbReference type="NCBI Taxonomy" id="3082113"/>
    <lineage>
        <taxon>Eukaryota</taxon>
        <taxon>Metazoa</taxon>
        <taxon>Chordata</taxon>
        <taxon>Craniata</taxon>
        <taxon>Vertebrata</taxon>
        <taxon>Euteleostomi</taxon>
        <taxon>Mammalia</taxon>
        <taxon>Eutheria</taxon>
        <taxon>Laurasiatheria</taxon>
        <taxon>Artiodactyla</taxon>
        <taxon>Ruminantia</taxon>
        <taxon>Pecora</taxon>
        <taxon>Cervidae</taxon>
        <taxon>Odocoileinae</taxon>
        <taxon>Rangifer</taxon>
    </lineage>
</organism>
<accession>A0ACB0FJU8</accession>
<reference evidence="1" key="1">
    <citation type="submission" date="2023-05" db="EMBL/GenBank/DDBJ databases">
        <authorList>
            <consortium name="ELIXIR-Norway"/>
        </authorList>
    </citation>
    <scope>NUCLEOTIDE SEQUENCE</scope>
</reference>
<dbReference type="EMBL" id="OX596092">
    <property type="protein sequence ID" value="CAI9713363.1"/>
    <property type="molecule type" value="Genomic_DNA"/>
</dbReference>
<protein>
    <submittedName>
        <fullName evidence="1">Uncharacterized protein</fullName>
    </submittedName>
</protein>
<evidence type="ECO:0000313" key="2">
    <source>
        <dbReference type="Proteomes" id="UP001162501"/>
    </source>
</evidence>
<dbReference type="Proteomes" id="UP001162501">
    <property type="component" value="Chromosome 8"/>
</dbReference>
<proteinExistence type="predicted"/>
<name>A0ACB0FJU8_RANTA</name>